<keyword evidence="10" id="KW-1185">Reference proteome</keyword>
<keyword evidence="4" id="KW-0540">Nuclease</keyword>
<dbReference type="InterPro" id="IPR045249">
    <property type="entry name" value="HARBI1-like"/>
</dbReference>
<comment type="caution">
    <text evidence="9">The sequence shown here is derived from an EMBL/GenBank/DDBJ whole genome shotgun (WGS) entry which is preliminary data.</text>
</comment>
<dbReference type="GO" id="GO:0046872">
    <property type="term" value="F:metal ion binding"/>
    <property type="evidence" value="ECO:0007669"/>
    <property type="project" value="UniProtKB-KW"/>
</dbReference>
<keyword evidence="5" id="KW-0479">Metal-binding</keyword>
<accession>A0A9X6NPJ5</accession>
<evidence type="ECO:0000256" key="7">
    <source>
        <dbReference type="ARBA" id="ARBA00023242"/>
    </source>
</evidence>
<dbReference type="PANTHER" id="PTHR22930:SF269">
    <property type="entry name" value="NUCLEASE HARBI1-LIKE PROTEIN"/>
    <property type="match status" value="1"/>
</dbReference>
<dbReference type="GO" id="GO:0005634">
    <property type="term" value="C:nucleus"/>
    <property type="evidence" value="ECO:0007669"/>
    <property type="project" value="UniProtKB-SubCell"/>
</dbReference>
<comment type="cofactor">
    <cofactor evidence="1">
        <name>a divalent metal cation</name>
        <dbReference type="ChEBI" id="CHEBI:60240"/>
    </cofactor>
</comment>
<sequence length="515" mass="58585">MQWQPEAHEWDMGYALFFHNSVVFGREKALSCGTVGGRHQTPAAVRQAHALADALESCLRCDFLNTKNDHEWTLSGIGYYIIGQLDSRGVSLSDWVLRGIDQWMLSLTVIAAETVGGDSMVQLYDMRPLNDVRLEASEFQRLVRRMQAMDEEIHLAYFRVTYQQFQTLLRKVRPYIMHRRNHRAPISAEERLALTLRILSSGMNQTTAAHSYFMGKTTVHLLLRETCDAIYRVLQPEYLATPTLSDWEQISADFWKKWNYPNCLGAIDGKHVVIKAPNNSGSSFRNYKETFSVILLAVVDANYLFRIISTGTNGKQSDGGIFANSTFGRKLEAGDLNIPGPAPLPRTNIMSPHVFVADEAFPLKENLMRPFPGRDLSGNHRNRIHNYRLSRARRPVENAFGILAARWRIFRRPIECSPDTVDKIVMACVCLHNFLRTETGLSNSSTYVPTGFVDTDDRDGDYREMIHSDTGMSAIRRSGNHGSGRAAEIRETYADYFLSHEGFLKFQDDMIYGKY</sequence>
<dbReference type="GO" id="GO:0004518">
    <property type="term" value="F:nuclease activity"/>
    <property type="evidence" value="ECO:0007669"/>
    <property type="project" value="UniProtKB-KW"/>
</dbReference>
<evidence type="ECO:0000256" key="1">
    <source>
        <dbReference type="ARBA" id="ARBA00001968"/>
    </source>
</evidence>
<dbReference type="AlphaFoldDB" id="A0A9X6NPJ5"/>
<reference evidence="10" key="1">
    <citation type="submission" date="2017-01" db="EMBL/GenBank/DDBJ databases">
        <title>Comparative genomics of anhydrobiosis in the tardigrade Hypsibius dujardini.</title>
        <authorList>
            <person name="Yoshida Y."/>
            <person name="Koutsovoulos G."/>
            <person name="Laetsch D."/>
            <person name="Stevens L."/>
            <person name="Kumar S."/>
            <person name="Horikawa D."/>
            <person name="Ishino K."/>
            <person name="Komine S."/>
            <person name="Tomita M."/>
            <person name="Blaxter M."/>
            <person name="Arakawa K."/>
        </authorList>
    </citation>
    <scope>NUCLEOTIDE SEQUENCE [LARGE SCALE GENOMIC DNA]</scope>
    <source>
        <strain evidence="10">Z151</strain>
    </source>
</reference>
<keyword evidence="6" id="KW-0378">Hydrolase</keyword>
<proteinExistence type="inferred from homology"/>
<dbReference type="GO" id="GO:0016787">
    <property type="term" value="F:hydrolase activity"/>
    <property type="evidence" value="ECO:0007669"/>
    <property type="project" value="UniProtKB-KW"/>
</dbReference>
<keyword evidence="7" id="KW-0539">Nucleus</keyword>
<dbReference type="InterPro" id="IPR027806">
    <property type="entry name" value="HARBI1_dom"/>
</dbReference>
<evidence type="ECO:0000256" key="4">
    <source>
        <dbReference type="ARBA" id="ARBA00022722"/>
    </source>
</evidence>
<evidence type="ECO:0000256" key="2">
    <source>
        <dbReference type="ARBA" id="ARBA00004123"/>
    </source>
</evidence>
<feature type="domain" description="DDE Tnp4" evidence="8">
    <location>
        <begin position="267"/>
        <end position="433"/>
    </location>
</feature>
<dbReference type="OrthoDB" id="10061326at2759"/>
<evidence type="ECO:0000313" key="9">
    <source>
        <dbReference type="EMBL" id="OWA54281.1"/>
    </source>
</evidence>
<evidence type="ECO:0000256" key="3">
    <source>
        <dbReference type="ARBA" id="ARBA00006958"/>
    </source>
</evidence>
<evidence type="ECO:0000256" key="5">
    <source>
        <dbReference type="ARBA" id="ARBA00022723"/>
    </source>
</evidence>
<name>A0A9X6NPJ5_HYPEX</name>
<protein>
    <recommendedName>
        <fullName evidence="8">DDE Tnp4 domain-containing protein</fullName>
    </recommendedName>
</protein>
<dbReference type="EMBL" id="MTYJ01000388">
    <property type="protein sequence ID" value="OWA54281.1"/>
    <property type="molecule type" value="Genomic_DNA"/>
</dbReference>
<dbReference type="Pfam" id="PF13359">
    <property type="entry name" value="DDE_Tnp_4"/>
    <property type="match status" value="1"/>
</dbReference>
<organism evidence="9 10">
    <name type="scientific">Hypsibius exemplaris</name>
    <name type="common">Freshwater tardigrade</name>
    <dbReference type="NCBI Taxonomy" id="2072580"/>
    <lineage>
        <taxon>Eukaryota</taxon>
        <taxon>Metazoa</taxon>
        <taxon>Ecdysozoa</taxon>
        <taxon>Tardigrada</taxon>
        <taxon>Eutardigrada</taxon>
        <taxon>Parachela</taxon>
        <taxon>Hypsibioidea</taxon>
        <taxon>Hypsibiidae</taxon>
        <taxon>Hypsibius</taxon>
    </lineage>
</organism>
<comment type="subcellular location">
    <subcellularLocation>
        <location evidence="2">Nucleus</location>
    </subcellularLocation>
</comment>
<dbReference type="Proteomes" id="UP000192578">
    <property type="component" value="Unassembled WGS sequence"/>
</dbReference>
<comment type="similarity">
    <text evidence="3">Belongs to the HARBI1 family.</text>
</comment>
<evidence type="ECO:0000256" key="6">
    <source>
        <dbReference type="ARBA" id="ARBA00022801"/>
    </source>
</evidence>
<evidence type="ECO:0000313" key="10">
    <source>
        <dbReference type="Proteomes" id="UP000192578"/>
    </source>
</evidence>
<dbReference type="PANTHER" id="PTHR22930">
    <property type="match status" value="1"/>
</dbReference>
<gene>
    <name evidence="9" type="ORF">BV898_18689</name>
</gene>
<evidence type="ECO:0000259" key="8">
    <source>
        <dbReference type="Pfam" id="PF13359"/>
    </source>
</evidence>